<evidence type="ECO:0000256" key="2">
    <source>
        <dbReference type="ARBA" id="ARBA00022448"/>
    </source>
</evidence>
<dbReference type="GO" id="GO:0015293">
    <property type="term" value="F:symporter activity"/>
    <property type="evidence" value="ECO:0007669"/>
    <property type="project" value="TreeGrafter"/>
</dbReference>
<accession>A0AAV2S662</accession>
<evidence type="ECO:0000256" key="4">
    <source>
        <dbReference type="ARBA" id="ARBA00023053"/>
    </source>
</evidence>
<evidence type="ECO:0000256" key="1">
    <source>
        <dbReference type="ARBA" id="ARBA00004651"/>
    </source>
</evidence>
<keyword evidence="6" id="KW-0739">Sodium transport</keyword>
<feature type="non-terminal residue" evidence="8">
    <location>
        <position position="1"/>
    </location>
</feature>
<evidence type="ECO:0000256" key="5">
    <source>
        <dbReference type="ARBA" id="ARBA00023065"/>
    </source>
</evidence>
<dbReference type="GO" id="GO:0005886">
    <property type="term" value="C:plasma membrane"/>
    <property type="evidence" value="ECO:0007669"/>
    <property type="project" value="UniProtKB-SubCell"/>
</dbReference>
<keyword evidence="7" id="KW-1133">Transmembrane helix</keyword>
<evidence type="ECO:0000313" key="9">
    <source>
        <dbReference type="Proteomes" id="UP001497623"/>
    </source>
</evidence>
<keyword evidence="7" id="KW-0812">Transmembrane</keyword>
<dbReference type="EMBL" id="CAXKWB010045289">
    <property type="protein sequence ID" value="CAL4162038.1"/>
    <property type="molecule type" value="Genomic_DNA"/>
</dbReference>
<proteinExistence type="predicted"/>
<keyword evidence="3" id="KW-1003">Cell membrane</keyword>
<evidence type="ECO:0000313" key="8">
    <source>
        <dbReference type="EMBL" id="CAL4162038.1"/>
    </source>
</evidence>
<dbReference type="InterPro" id="IPR051163">
    <property type="entry name" value="Sodium:Solute_Symporter_SSF"/>
</dbReference>
<dbReference type="GO" id="GO:0006814">
    <property type="term" value="P:sodium ion transport"/>
    <property type="evidence" value="ECO:0007669"/>
    <property type="project" value="UniProtKB-KW"/>
</dbReference>
<dbReference type="AlphaFoldDB" id="A0AAV2S662"/>
<keyword evidence="4" id="KW-0915">Sodium</keyword>
<comment type="caution">
    <text evidence="8">The sequence shown here is derived from an EMBL/GenBank/DDBJ whole genome shotgun (WGS) entry which is preliminary data.</text>
</comment>
<feature type="transmembrane region" description="Helical" evidence="7">
    <location>
        <begin position="6"/>
        <end position="24"/>
    </location>
</feature>
<dbReference type="Proteomes" id="UP001497623">
    <property type="component" value="Unassembled WGS sequence"/>
</dbReference>
<feature type="non-terminal residue" evidence="8">
    <location>
        <position position="123"/>
    </location>
</feature>
<dbReference type="PANTHER" id="PTHR42985:SF39">
    <property type="entry name" value="GH10366P"/>
    <property type="match status" value="1"/>
</dbReference>
<comment type="subcellular location">
    <subcellularLocation>
        <location evidence="1">Cell membrane</location>
        <topology evidence="1">Multi-pass membrane protein</topology>
    </subcellularLocation>
</comment>
<gene>
    <name evidence="8" type="ORF">MNOR_LOCUS32768</name>
</gene>
<organism evidence="8 9">
    <name type="scientific">Meganyctiphanes norvegica</name>
    <name type="common">Northern krill</name>
    <name type="synonym">Thysanopoda norvegica</name>
    <dbReference type="NCBI Taxonomy" id="48144"/>
    <lineage>
        <taxon>Eukaryota</taxon>
        <taxon>Metazoa</taxon>
        <taxon>Ecdysozoa</taxon>
        <taxon>Arthropoda</taxon>
        <taxon>Crustacea</taxon>
        <taxon>Multicrustacea</taxon>
        <taxon>Malacostraca</taxon>
        <taxon>Eumalacostraca</taxon>
        <taxon>Eucarida</taxon>
        <taxon>Euphausiacea</taxon>
        <taxon>Euphausiidae</taxon>
        <taxon>Meganyctiphanes</taxon>
    </lineage>
</organism>
<reference evidence="8 9" key="1">
    <citation type="submission" date="2024-05" db="EMBL/GenBank/DDBJ databases">
        <authorList>
            <person name="Wallberg A."/>
        </authorList>
    </citation>
    <scope>NUCLEOTIDE SEQUENCE [LARGE SCALE GENOMIC DNA]</scope>
</reference>
<evidence type="ECO:0000256" key="7">
    <source>
        <dbReference type="SAM" id="Phobius"/>
    </source>
</evidence>
<keyword evidence="9" id="KW-1185">Reference proteome</keyword>
<protein>
    <recommendedName>
        <fullName evidence="10">Sodium-dependent multivitamin transporter</fullName>
    </recommendedName>
</protein>
<keyword evidence="5" id="KW-0406">Ion transport</keyword>
<name>A0AAV2S662_MEGNR</name>
<evidence type="ECO:0008006" key="10">
    <source>
        <dbReference type="Google" id="ProtNLM"/>
    </source>
</evidence>
<keyword evidence="2" id="KW-0813">Transport</keyword>
<dbReference type="PANTHER" id="PTHR42985">
    <property type="entry name" value="SODIUM-COUPLED MONOCARBOXYLATE TRANSPORTER"/>
    <property type="match status" value="1"/>
</dbReference>
<sequence length="123" mass="13255">GAFSGMTISLLFMFWLGFGTNLATMRGEIVLPPKPTSIAGCSVNATYQLSHQIDNSNKSSTAASLNTSFTTEEQSDPLALYRLSYMWYSTTGCFIVIIIGMIVSFITGLQDVSELSPLLLSPG</sequence>
<keyword evidence="7" id="KW-0472">Membrane</keyword>
<evidence type="ECO:0000256" key="6">
    <source>
        <dbReference type="ARBA" id="ARBA00023201"/>
    </source>
</evidence>
<evidence type="ECO:0000256" key="3">
    <source>
        <dbReference type="ARBA" id="ARBA00022475"/>
    </source>
</evidence>
<feature type="transmembrane region" description="Helical" evidence="7">
    <location>
        <begin position="85"/>
        <end position="109"/>
    </location>
</feature>